<gene>
    <name evidence="1" type="ORF">H9660_01605</name>
</gene>
<evidence type="ECO:0000313" key="1">
    <source>
        <dbReference type="EMBL" id="MBD7913834.1"/>
    </source>
</evidence>
<proteinExistence type="predicted"/>
<organism evidence="1 2">
    <name type="scientific">Clostridium gallinarum</name>
    <dbReference type="NCBI Taxonomy" id="2762246"/>
    <lineage>
        <taxon>Bacteria</taxon>
        <taxon>Bacillati</taxon>
        <taxon>Bacillota</taxon>
        <taxon>Clostridia</taxon>
        <taxon>Eubacteriales</taxon>
        <taxon>Clostridiaceae</taxon>
        <taxon>Clostridium</taxon>
    </lineage>
</organism>
<dbReference type="RefSeq" id="WP_191747877.1">
    <property type="nucleotide sequence ID" value="NZ_JACSQZ010000004.1"/>
</dbReference>
<dbReference type="Proteomes" id="UP000640335">
    <property type="component" value="Unassembled WGS sequence"/>
</dbReference>
<keyword evidence="2" id="KW-1185">Reference proteome</keyword>
<protein>
    <submittedName>
        <fullName evidence="1">Uncharacterized protein</fullName>
    </submittedName>
</protein>
<reference evidence="1 2" key="1">
    <citation type="submission" date="2020-08" db="EMBL/GenBank/DDBJ databases">
        <title>A Genomic Blueprint of the Chicken Gut Microbiome.</title>
        <authorList>
            <person name="Gilroy R."/>
            <person name="Ravi A."/>
            <person name="Getino M."/>
            <person name="Pursley I."/>
            <person name="Horton D.L."/>
            <person name="Alikhan N.-F."/>
            <person name="Baker D."/>
            <person name="Gharbi K."/>
            <person name="Hall N."/>
            <person name="Watson M."/>
            <person name="Adriaenssens E.M."/>
            <person name="Foster-Nyarko E."/>
            <person name="Jarju S."/>
            <person name="Secka A."/>
            <person name="Antonio M."/>
            <person name="Oren A."/>
            <person name="Chaudhuri R."/>
            <person name="La Ragione R.M."/>
            <person name="Hildebrand F."/>
            <person name="Pallen M.J."/>
        </authorList>
    </citation>
    <scope>NUCLEOTIDE SEQUENCE [LARGE SCALE GENOMIC DNA]</scope>
    <source>
        <strain evidence="1 2">Sa3CUN1</strain>
    </source>
</reference>
<comment type="caution">
    <text evidence="1">The sequence shown here is derived from an EMBL/GenBank/DDBJ whole genome shotgun (WGS) entry which is preliminary data.</text>
</comment>
<evidence type="ECO:0000313" key="2">
    <source>
        <dbReference type="Proteomes" id="UP000640335"/>
    </source>
</evidence>
<name>A0ABR8Q0A0_9CLOT</name>
<sequence>MKYYFKRNLKIINELMTYLYKLGSKDITVNLHRDENKTSFVISAQIDNIDTQELIKLDSILNTKRQHEVEESYWHLGVESETEDELSLVGMMIDSAIISYDNNIIKLEILRNDS</sequence>
<accession>A0ABR8Q0A0</accession>
<dbReference type="EMBL" id="JACSQZ010000004">
    <property type="protein sequence ID" value="MBD7913834.1"/>
    <property type="molecule type" value="Genomic_DNA"/>
</dbReference>